<accession>A0A0K2TB40</accession>
<protein>
    <submittedName>
        <fullName evidence="1">Uncharacterized protein</fullName>
    </submittedName>
</protein>
<proteinExistence type="predicted"/>
<reference evidence="1" key="1">
    <citation type="submission" date="2014-05" db="EMBL/GenBank/DDBJ databases">
        <authorList>
            <person name="Chronopoulou M."/>
        </authorList>
    </citation>
    <scope>NUCLEOTIDE SEQUENCE</scope>
    <source>
        <tissue evidence="1">Whole organism</tissue>
    </source>
</reference>
<name>A0A0K2TB40_LEPSM</name>
<organism evidence="1">
    <name type="scientific">Lepeophtheirus salmonis</name>
    <name type="common">Salmon louse</name>
    <name type="synonym">Caligus salmonis</name>
    <dbReference type="NCBI Taxonomy" id="72036"/>
    <lineage>
        <taxon>Eukaryota</taxon>
        <taxon>Metazoa</taxon>
        <taxon>Ecdysozoa</taxon>
        <taxon>Arthropoda</taxon>
        <taxon>Crustacea</taxon>
        <taxon>Multicrustacea</taxon>
        <taxon>Hexanauplia</taxon>
        <taxon>Copepoda</taxon>
        <taxon>Siphonostomatoida</taxon>
        <taxon>Caligidae</taxon>
        <taxon>Lepeophtheirus</taxon>
    </lineage>
</organism>
<dbReference type="AlphaFoldDB" id="A0A0K2TB40"/>
<evidence type="ECO:0000313" key="1">
    <source>
        <dbReference type="EMBL" id="CDW23228.1"/>
    </source>
</evidence>
<dbReference type="EMBL" id="HACA01005867">
    <property type="protein sequence ID" value="CDW23228.1"/>
    <property type="molecule type" value="Transcribed_RNA"/>
</dbReference>
<sequence>MMKLTESRFSICSFTKISLILIIKVCKVSVDSIFFL</sequence>